<dbReference type="InterPro" id="IPR000873">
    <property type="entry name" value="AMP-dep_synth/lig_dom"/>
</dbReference>
<evidence type="ECO:0000313" key="4">
    <source>
        <dbReference type="Proteomes" id="UP001596116"/>
    </source>
</evidence>
<dbReference type="SUPFAM" id="SSF56801">
    <property type="entry name" value="Acetyl-CoA synthetase-like"/>
    <property type="match status" value="1"/>
</dbReference>
<dbReference type="PANTHER" id="PTHR24096:SF267">
    <property type="entry name" value="MALONATE--COA LIGASE ACSF3, MITOCHONDRIAL"/>
    <property type="match status" value="1"/>
</dbReference>
<evidence type="ECO:0000313" key="3">
    <source>
        <dbReference type="EMBL" id="MFC6034021.1"/>
    </source>
</evidence>
<keyword evidence="3" id="KW-0436">Ligase</keyword>
<dbReference type="EMBL" id="JBHPON010000001">
    <property type="protein sequence ID" value="MFC6034021.1"/>
    <property type="molecule type" value="Genomic_DNA"/>
</dbReference>
<proteinExistence type="predicted"/>
<organism evidence="3 4">
    <name type="scientific">Hyphococcus aureus</name>
    <dbReference type="NCBI Taxonomy" id="2666033"/>
    <lineage>
        <taxon>Bacteria</taxon>
        <taxon>Pseudomonadati</taxon>
        <taxon>Pseudomonadota</taxon>
        <taxon>Alphaproteobacteria</taxon>
        <taxon>Parvularculales</taxon>
        <taxon>Parvularculaceae</taxon>
        <taxon>Hyphococcus</taxon>
    </lineage>
</organism>
<keyword evidence="4" id="KW-1185">Reference proteome</keyword>
<evidence type="ECO:0000259" key="2">
    <source>
        <dbReference type="Pfam" id="PF13193"/>
    </source>
</evidence>
<sequence>MGQREILNPPVIASLIEIQARERPERIGLSFEGRSFTYAEMNARANRAAQALVSLGVGRGDRIGWLARNVATFWDVLFGAAKIGAVMTPINWRLAPAEVAKILDDARPKLLVGEAAFIEALTAAGGGAGVNAMLLETGGADCFDALVDQQKDAVQDYKPTPEDVAVQLYTSGTTGLPKGVVLPNRCYFEVGVAGEGAGVIIPQTEDEAILHALPHFHVAGVNFGLMAVARSMPIIQLRQFDPAAIVKATQGDSPLSAFLVPAMIMMILEAAKSAGASLEKFVGVSYGAAPMPEPLLDAAMAAMPNAVFTQFYGMTETTGGVTVLAHDDHAKGKKQRVSAGRPLPGCEVKIYDPVTGVEKPQGETGEIVARSWFVMDGYWMNPDATKEVLRDGWYWSGDAGYVDENGFIYVVDRIKDMIISGGENIYPAEIENVLAKCPALLEVAVIGVPDERWGEAVKVVAVKRPDAEIDAAGIVDFLKGKVADFKLPRHVAFLDALPRNPSGKILKTTLRGAESRG</sequence>
<name>A0ABW1KQC3_9PROT</name>
<feature type="domain" description="AMP-dependent synthetase/ligase" evidence="1">
    <location>
        <begin position="17"/>
        <end position="379"/>
    </location>
</feature>
<dbReference type="Gene3D" id="3.30.300.30">
    <property type="match status" value="1"/>
</dbReference>
<dbReference type="GO" id="GO:0004467">
    <property type="term" value="F:long-chain fatty acid-CoA ligase activity"/>
    <property type="evidence" value="ECO:0007669"/>
    <property type="project" value="UniProtKB-EC"/>
</dbReference>
<evidence type="ECO:0000259" key="1">
    <source>
        <dbReference type="Pfam" id="PF00501"/>
    </source>
</evidence>
<feature type="domain" description="AMP-binding enzyme C-terminal" evidence="2">
    <location>
        <begin position="429"/>
        <end position="504"/>
    </location>
</feature>
<protein>
    <submittedName>
        <fullName evidence="3">Long-chain-fatty-acid--CoA ligase</fullName>
        <ecNumber evidence="3">6.2.1.3</ecNumber>
    </submittedName>
</protein>
<dbReference type="InterPro" id="IPR042099">
    <property type="entry name" value="ANL_N_sf"/>
</dbReference>
<gene>
    <name evidence="3" type="ORF">ACFMB1_00620</name>
</gene>
<comment type="caution">
    <text evidence="3">The sequence shown here is derived from an EMBL/GenBank/DDBJ whole genome shotgun (WGS) entry which is preliminary data.</text>
</comment>
<dbReference type="Pfam" id="PF00501">
    <property type="entry name" value="AMP-binding"/>
    <property type="match status" value="1"/>
</dbReference>
<dbReference type="NCBIfam" id="NF004837">
    <property type="entry name" value="PRK06187.1"/>
    <property type="match status" value="1"/>
</dbReference>
<dbReference type="PANTHER" id="PTHR24096">
    <property type="entry name" value="LONG-CHAIN-FATTY-ACID--COA LIGASE"/>
    <property type="match status" value="1"/>
</dbReference>
<dbReference type="Gene3D" id="3.40.50.12780">
    <property type="entry name" value="N-terminal domain of ligase-like"/>
    <property type="match status" value="1"/>
</dbReference>
<dbReference type="InterPro" id="IPR045851">
    <property type="entry name" value="AMP-bd_C_sf"/>
</dbReference>
<dbReference type="InterPro" id="IPR025110">
    <property type="entry name" value="AMP-bd_C"/>
</dbReference>
<dbReference type="Proteomes" id="UP001596116">
    <property type="component" value="Unassembled WGS sequence"/>
</dbReference>
<dbReference type="Pfam" id="PF13193">
    <property type="entry name" value="AMP-binding_C"/>
    <property type="match status" value="1"/>
</dbReference>
<reference evidence="3 4" key="1">
    <citation type="submission" date="2024-09" db="EMBL/GenBank/DDBJ databases">
        <authorList>
            <person name="Zhang Z.-H."/>
        </authorList>
    </citation>
    <scope>NUCLEOTIDE SEQUENCE [LARGE SCALE GENOMIC DNA]</scope>
    <source>
        <strain evidence="3 4">HHTR114</strain>
    </source>
</reference>
<accession>A0ABW1KQC3</accession>
<dbReference type="EC" id="6.2.1.3" evidence="3"/>
<dbReference type="RefSeq" id="WP_379880685.1">
    <property type="nucleotide sequence ID" value="NZ_JBHPON010000001.1"/>
</dbReference>